<keyword evidence="3" id="KW-1185">Reference proteome</keyword>
<sequence length="66" mass="6812">MARVGEERGGMEGRKEEEGDRIAYPPPPPPSYASPTPPSSSSSSSSSSPLGVRMPLFLGVILVAGP</sequence>
<gene>
    <name evidence="2" type="ORF">EYF80_008157</name>
</gene>
<protein>
    <submittedName>
        <fullName evidence="2">Uncharacterized protein</fullName>
    </submittedName>
</protein>
<feature type="compositionally biased region" description="Low complexity" evidence="1">
    <location>
        <begin position="39"/>
        <end position="49"/>
    </location>
</feature>
<dbReference type="EMBL" id="SRLO01000045">
    <property type="protein sequence ID" value="TNN81711.1"/>
    <property type="molecule type" value="Genomic_DNA"/>
</dbReference>
<proteinExistence type="predicted"/>
<accession>A0A4Z2IV58</accession>
<evidence type="ECO:0000313" key="2">
    <source>
        <dbReference type="EMBL" id="TNN81711.1"/>
    </source>
</evidence>
<evidence type="ECO:0000313" key="3">
    <source>
        <dbReference type="Proteomes" id="UP000314294"/>
    </source>
</evidence>
<reference evidence="2 3" key="1">
    <citation type="submission" date="2019-03" db="EMBL/GenBank/DDBJ databases">
        <title>First draft genome of Liparis tanakae, snailfish: a comprehensive survey of snailfish specific genes.</title>
        <authorList>
            <person name="Kim W."/>
            <person name="Song I."/>
            <person name="Jeong J.-H."/>
            <person name="Kim D."/>
            <person name="Kim S."/>
            <person name="Ryu S."/>
            <person name="Song J.Y."/>
            <person name="Lee S.K."/>
        </authorList>
    </citation>
    <scope>NUCLEOTIDE SEQUENCE [LARGE SCALE GENOMIC DNA]</scope>
    <source>
        <tissue evidence="2">Muscle</tissue>
    </source>
</reference>
<organism evidence="2 3">
    <name type="scientific">Liparis tanakae</name>
    <name type="common">Tanaka's snailfish</name>
    <dbReference type="NCBI Taxonomy" id="230148"/>
    <lineage>
        <taxon>Eukaryota</taxon>
        <taxon>Metazoa</taxon>
        <taxon>Chordata</taxon>
        <taxon>Craniata</taxon>
        <taxon>Vertebrata</taxon>
        <taxon>Euteleostomi</taxon>
        <taxon>Actinopterygii</taxon>
        <taxon>Neopterygii</taxon>
        <taxon>Teleostei</taxon>
        <taxon>Neoteleostei</taxon>
        <taxon>Acanthomorphata</taxon>
        <taxon>Eupercaria</taxon>
        <taxon>Perciformes</taxon>
        <taxon>Cottioidei</taxon>
        <taxon>Cottales</taxon>
        <taxon>Liparidae</taxon>
        <taxon>Liparis</taxon>
    </lineage>
</organism>
<comment type="caution">
    <text evidence="2">The sequence shown here is derived from an EMBL/GenBank/DDBJ whole genome shotgun (WGS) entry which is preliminary data.</text>
</comment>
<feature type="compositionally biased region" description="Pro residues" evidence="1">
    <location>
        <begin position="24"/>
        <end position="38"/>
    </location>
</feature>
<name>A0A4Z2IV58_9TELE</name>
<dbReference type="AlphaFoldDB" id="A0A4Z2IV58"/>
<dbReference type="Proteomes" id="UP000314294">
    <property type="component" value="Unassembled WGS sequence"/>
</dbReference>
<evidence type="ECO:0000256" key="1">
    <source>
        <dbReference type="SAM" id="MobiDB-lite"/>
    </source>
</evidence>
<feature type="region of interest" description="Disordered" evidence="1">
    <location>
        <begin position="1"/>
        <end position="51"/>
    </location>
</feature>
<feature type="compositionally biased region" description="Basic and acidic residues" evidence="1">
    <location>
        <begin position="1"/>
        <end position="21"/>
    </location>
</feature>